<dbReference type="InterPro" id="IPR039039">
    <property type="entry name" value="RAI1-like_fam"/>
</dbReference>
<comment type="function">
    <text evidence="7">Decapping enzyme for NAD-capped RNAs: specifically hydrolyzes the nicotinamide adenine dinucleotide (NAD) cap from a subset of RNAs by removing the entire NAD moiety from the 5'-end of an NAD-capped RNA.</text>
</comment>
<dbReference type="GO" id="GO:0005829">
    <property type="term" value="C:cytosol"/>
    <property type="evidence" value="ECO:0007669"/>
    <property type="project" value="TreeGrafter"/>
</dbReference>
<comment type="catalytic activity">
    <reaction evidence="6">
        <text>a 5'-end NAD(+)-phospho-ribonucleoside in mRNA + H2O = a 5'-end phospho-ribonucleoside in mRNA + NAD(+) + H(+)</text>
        <dbReference type="Rhea" id="RHEA:60880"/>
        <dbReference type="Rhea" id="RHEA-COMP:15692"/>
        <dbReference type="Rhea" id="RHEA-COMP:15698"/>
        <dbReference type="ChEBI" id="CHEBI:15377"/>
        <dbReference type="ChEBI" id="CHEBI:15378"/>
        <dbReference type="ChEBI" id="CHEBI:57540"/>
        <dbReference type="ChEBI" id="CHEBI:138282"/>
        <dbReference type="ChEBI" id="CHEBI:144029"/>
    </reaction>
    <physiologicalReaction direction="left-to-right" evidence="6">
        <dbReference type="Rhea" id="RHEA:60881"/>
    </physiologicalReaction>
</comment>
<evidence type="ECO:0000313" key="9">
    <source>
        <dbReference type="EMBL" id="OEJ91777.1"/>
    </source>
</evidence>
<accession>A0A1E5RXT7</accession>
<keyword evidence="10" id="KW-1185">Reference proteome</keyword>
<comment type="cofactor">
    <cofactor evidence="1 7">
        <name>a divalent metal cation</name>
        <dbReference type="ChEBI" id="CHEBI:60240"/>
    </cofactor>
</comment>
<dbReference type="VEuPathDB" id="FungiDB:AWRI3580_g854"/>
<keyword evidence="7" id="KW-0547">Nucleotide-binding</keyword>
<dbReference type="InterPro" id="IPR013961">
    <property type="entry name" value="RAI1"/>
</dbReference>
<dbReference type="GO" id="GO:0003723">
    <property type="term" value="F:RNA binding"/>
    <property type="evidence" value="ECO:0007669"/>
    <property type="project" value="UniProtKB-KW"/>
</dbReference>
<evidence type="ECO:0000256" key="3">
    <source>
        <dbReference type="ARBA" id="ARBA00022722"/>
    </source>
</evidence>
<dbReference type="EMBL" id="LPNN01000002">
    <property type="protein sequence ID" value="OEJ91777.1"/>
    <property type="molecule type" value="Genomic_DNA"/>
</dbReference>
<dbReference type="EC" id="3.6.1.-" evidence="7"/>
<dbReference type="GO" id="GO:0046872">
    <property type="term" value="F:metal ion binding"/>
    <property type="evidence" value="ECO:0007669"/>
    <property type="project" value="UniProtKB-KW"/>
</dbReference>
<evidence type="ECO:0000256" key="2">
    <source>
        <dbReference type="ARBA" id="ARBA00006562"/>
    </source>
</evidence>
<evidence type="ECO:0000256" key="7">
    <source>
        <dbReference type="RuleBase" id="RU367113"/>
    </source>
</evidence>
<organism evidence="9 10">
    <name type="scientific">Hanseniaspora uvarum</name>
    <name type="common">Yeast</name>
    <name type="synonym">Kloeckera apiculata</name>
    <dbReference type="NCBI Taxonomy" id="29833"/>
    <lineage>
        <taxon>Eukaryota</taxon>
        <taxon>Fungi</taxon>
        <taxon>Dikarya</taxon>
        <taxon>Ascomycota</taxon>
        <taxon>Saccharomycotina</taxon>
        <taxon>Saccharomycetes</taxon>
        <taxon>Saccharomycodales</taxon>
        <taxon>Saccharomycodaceae</taxon>
        <taxon>Hanseniaspora</taxon>
    </lineage>
</organism>
<dbReference type="PANTHER" id="PTHR12395">
    <property type="entry name" value="DOM-3 RELATED"/>
    <property type="match status" value="1"/>
</dbReference>
<comment type="subcellular location">
    <subcellularLocation>
        <location evidence="7">Nucleus</location>
    </subcellularLocation>
</comment>
<sequence length="455" mass="53517">MSAADYKALYFKARTDYISIVKKAKEFGLTSIDLDVKDPKKVAIKDLKFNNTDNLYHHYFDENTIYQNIFNIDRKNDSSNNLAYINLLKGKDKATKVYTYQNDLTSLLYSIQNFEKEHFNNQKLPFEILMTDDSIVTIITSALMCDNQPLKSDVNFSKNNDLIFQLVTFDNQIFIKQVISTKELETPLTEREYAKMKFETVSSLSEPYAEFDADKFEKRFMKLPNQSKRCQSIKKQIINSQSVVVLGSDVSCIRGPDVIDLHKKADLNYIKDRLTSANINSQFIDEEYSQTEDYDAFKYNGENSKYYLNKDIFKVIDTPDQAYQFEKFLFVKWLRAFISNVPSTVIGFVDDHYTLRGIEEYTTAEIPAFLLKYGRNAQLKTQLKEASNFYARFIEWVKESVVNSKEERYYQMKFQNNYWHLIEVKDPEYIKNDGFDKVISKDFKEWRNSLKTENI</sequence>
<evidence type="ECO:0000259" key="8">
    <source>
        <dbReference type="Pfam" id="PF08652"/>
    </source>
</evidence>
<dbReference type="GO" id="GO:0000956">
    <property type="term" value="P:nuclear-transcribed mRNA catabolic process"/>
    <property type="evidence" value="ECO:0007669"/>
    <property type="project" value="TreeGrafter"/>
</dbReference>
<dbReference type="PANTHER" id="PTHR12395:SF9">
    <property type="entry name" value="DECAPPING AND EXORIBONUCLEASE PROTEIN"/>
    <property type="match status" value="1"/>
</dbReference>
<comment type="caution">
    <text evidence="9">The sequence shown here is derived from an EMBL/GenBank/DDBJ whole genome shotgun (WGS) entry which is preliminary data.</text>
</comment>
<dbReference type="OrthoDB" id="5853397at2759"/>
<dbReference type="STRING" id="29833.A0A1E5RXT7"/>
<dbReference type="GO" id="GO:0005634">
    <property type="term" value="C:nucleus"/>
    <property type="evidence" value="ECO:0007669"/>
    <property type="project" value="UniProtKB-SubCell"/>
</dbReference>
<evidence type="ECO:0000256" key="6">
    <source>
        <dbReference type="ARBA" id="ARBA00048124"/>
    </source>
</evidence>
<dbReference type="GO" id="GO:0004518">
    <property type="term" value="F:nuclease activity"/>
    <property type="evidence" value="ECO:0007669"/>
    <property type="project" value="UniProtKB-KW"/>
</dbReference>
<evidence type="ECO:0000256" key="5">
    <source>
        <dbReference type="ARBA" id="ARBA00044692"/>
    </source>
</evidence>
<keyword evidence="3 7" id="KW-0540">Nuclease</keyword>
<evidence type="ECO:0000256" key="4">
    <source>
        <dbReference type="ARBA" id="ARBA00044676"/>
    </source>
</evidence>
<comment type="catalytic activity">
    <reaction evidence="4">
        <text>a 5'-end (N(7)-methyl 5'-triphosphoguanosine)-ribonucleoside-ribonucleotide in mRNA + H2O = a (N(7)-methyl 5'-triphosphoguanosine)-nucleoside + a 5'-end phospho-ribonucleoside in mRNA + H(+)</text>
        <dbReference type="Rhea" id="RHEA:66928"/>
        <dbReference type="Rhea" id="RHEA-COMP:15692"/>
        <dbReference type="Rhea" id="RHEA-COMP:17313"/>
        <dbReference type="ChEBI" id="CHEBI:15377"/>
        <dbReference type="ChEBI" id="CHEBI:15378"/>
        <dbReference type="ChEBI" id="CHEBI:138282"/>
        <dbReference type="ChEBI" id="CHEBI:172876"/>
        <dbReference type="ChEBI" id="CHEBI:172877"/>
    </reaction>
    <physiologicalReaction direction="left-to-right" evidence="4">
        <dbReference type="Rhea" id="RHEA:66929"/>
    </physiologicalReaction>
</comment>
<keyword evidence="7" id="KW-0539">Nucleus</keyword>
<comment type="similarity">
    <text evidence="2 7">Belongs to the DXO/Dom3Z family.</text>
</comment>
<proteinExistence type="inferred from homology"/>
<dbReference type="GO" id="GO:0034353">
    <property type="term" value="F:mRNA 5'-diphosphatase activity"/>
    <property type="evidence" value="ECO:0007669"/>
    <property type="project" value="TreeGrafter"/>
</dbReference>
<keyword evidence="7" id="KW-0378">Hydrolase</keyword>
<gene>
    <name evidence="9" type="ORF">AWRI3580_g854</name>
</gene>
<protein>
    <recommendedName>
        <fullName evidence="7">Decapping nuclease</fullName>
        <ecNumber evidence="7">3.6.1.-</ecNumber>
    </recommendedName>
</protein>
<dbReference type="Proteomes" id="UP000095358">
    <property type="component" value="Unassembled WGS sequence"/>
</dbReference>
<evidence type="ECO:0000313" key="10">
    <source>
        <dbReference type="Proteomes" id="UP000095358"/>
    </source>
</evidence>
<dbReference type="Pfam" id="PF08652">
    <property type="entry name" value="RAI1"/>
    <property type="match status" value="1"/>
</dbReference>
<dbReference type="GO" id="GO:0110155">
    <property type="term" value="P:NAD-cap decapping"/>
    <property type="evidence" value="ECO:0007669"/>
    <property type="project" value="TreeGrafter"/>
</dbReference>
<dbReference type="AlphaFoldDB" id="A0A1E5RXT7"/>
<keyword evidence="7" id="KW-0694">RNA-binding</keyword>
<evidence type="ECO:0000256" key="1">
    <source>
        <dbReference type="ARBA" id="ARBA00001968"/>
    </source>
</evidence>
<keyword evidence="7" id="KW-0479">Metal-binding</keyword>
<reference evidence="10" key="1">
    <citation type="journal article" date="2016" name="Genome Announc.">
        <title>Genome sequences of three species of Hanseniaspora isolated from spontaneous wine fermentations.</title>
        <authorList>
            <person name="Sternes P.R."/>
            <person name="Lee D."/>
            <person name="Kutyna D.R."/>
            <person name="Borneman A.R."/>
        </authorList>
    </citation>
    <scope>NUCLEOTIDE SEQUENCE [LARGE SCALE GENOMIC DNA]</scope>
    <source>
        <strain evidence="10">AWRI3580</strain>
    </source>
</reference>
<feature type="domain" description="RAI1-like" evidence="8">
    <location>
        <begin position="83"/>
        <end position="441"/>
    </location>
</feature>
<comment type="catalytic activity">
    <reaction evidence="5">
        <text>a 5'-end triphospho-ribonucleoside in mRNA + H2O = a 5'-end phospho-ribonucleoside in mRNA + diphosphate + H(+)</text>
        <dbReference type="Rhea" id="RHEA:78683"/>
        <dbReference type="Rhea" id="RHEA-COMP:15692"/>
        <dbReference type="Rhea" id="RHEA-COMP:17164"/>
        <dbReference type="ChEBI" id="CHEBI:15377"/>
        <dbReference type="ChEBI" id="CHEBI:15378"/>
        <dbReference type="ChEBI" id="CHEBI:33019"/>
        <dbReference type="ChEBI" id="CHEBI:138282"/>
        <dbReference type="ChEBI" id="CHEBI:167618"/>
    </reaction>
    <physiologicalReaction direction="left-to-right" evidence="5">
        <dbReference type="Rhea" id="RHEA:78684"/>
    </physiologicalReaction>
</comment>
<dbReference type="GO" id="GO:0000166">
    <property type="term" value="F:nucleotide binding"/>
    <property type="evidence" value="ECO:0007669"/>
    <property type="project" value="UniProtKB-KW"/>
</dbReference>
<name>A0A1E5RXT7_HANUV</name>